<dbReference type="EC" id="1.13.11.20" evidence="2 9"/>
<dbReference type="PANTHER" id="PTHR12918">
    <property type="entry name" value="CYSTEINE DIOXYGENASE"/>
    <property type="match status" value="1"/>
</dbReference>
<evidence type="ECO:0000256" key="5">
    <source>
        <dbReference type="ARBA" id="ARBA00023002"/>
    </source>
</evidence>
<dbReference type="EMBL" id="HBKQ01007369">
    <property type="protein sequence ID" value="CAE2212192.1"/>
    <property type="molecule type" value="Transcribed_RNA"/>
</dbReference>
<dbReference type="GO" id="GO:0008198">
    <property type="term" value="F:ferrous iron binding"/>
    <property type="evidence" value="ECO:0007669"/>
    <property type="project" value="TreeGrafter"/>
</dbReference>
<evidence type="ECO:0000256" key="6">
    <source>
        <dbReference type="ARBA" id="ARBA00023004"/>
    </source>
</evidence>
<evidence type="ECO:0000256" key="9">
    <source>
        <dbReference type="RuleBase" id="RU366010"/>
    </source>
</evidence>
<feature type="binding site" evidence="8">
    <location>
        <position position="130"/>
    </location>
    <ligand>
        <name>Fe cation</name>
        <dbReference type="ChEBI" id="CHEBI:24875"/>
        <note>catalytic</note>
    </ligand>
</feature>
<gene>
    <name evidence="10" type="ORF">OAUR00152_LOCUS4959</name>
</gene>
<keyword evidence="7" id="KW-0883">Thioether bond</keyword>
<evidence type="ECO:0000256" key="2">
    <source>
        <dbReference type="ARBA" id="ARBA00013133"/>
    </source>
</evidence>
<dbReference type="PANTHER" id="PTHR12918:SF1">
    <property type="entry name" value="CYSTEINE DIOXYGENASE TYPE 1"/>
    <property type="match status" value="1"/>
</dbReference>
<dbReference type="Gene3D" id="2.60.120.10">
    <property type="entry name" value="Jelly Rolls"/>
    <property type="match status" value="1"/>
</dbReference>
<dbReference type="InterPro" id="IPR014710">
    <property type="entry name" value="RmlC-like_jellyroll"/>
</dbReference>
<comment type="cofactor">
    <cofactor evidence="9">
        <name>Fe cation</name>
        <dbReference type="ChEBI" id="CHEBI:24875"/>
    </cofactor>
    <text evidence="9">Binds 1 Fe cation per subunit.</text>
</comment>
<name>A0A7S4MBD2_9STRA</name>
<dbReference type="Pfam" id="PF05995">
    <property type="entry name" value="CDO_I"/>
    <property type="match status" value="1"/>
</dbReference>
<dbReference type="CDD" id="cd10548">
    <property type="entry name" value="cupin_CDO"/>
    <property type="match status" value="1"/>
</dbReference>
<feature type="cross-link" description="3'-(S-cysteinyl)-tyrosine (Cys-Tyr)" evidence="7">
    <location>
        <begin position="135"/>
        <end position="198"/>
    </location>
</feature>
<sequence>MSVHPSPDHLSTSPTSVVSALNERRFHREKHIAGCDDLSSNLSLGLEEFLHALPNTIHSAHSDLGHCDGETDPIAALFRRLDVNRSEWDRFEFFDSSRNYTRNLISTDGDTYTLILLCWNAGKESPIHDHPCDGCYMRVLEGSIRESRYFRNENEDKLDCTADEIFKEGDLAFIKDSIGYHKIGNPTKDIPAVTMHLYSPPFQRCQIWPDPSHASRSSSASMCYYSEYGRLM</sequence>
<keyword evidence="4 9" id="KW-0223">Dioxygenase</keyword>
<dbReference type="GO" id="GO:0017172">
    <property type="term" value="F:cysteine dioxygenase activity"/>
    <property type="evidence" value="ECO:0007669"/>
    <property type="project" value="UniProtKB-UniRule"/>
</dbReference>
<evidence type="ECO:0000256" key="8">
    <source>
        <dbReference type="PIRSR" id="PIRSR610300-51"/>
    </source>
</evidence>
<evidence type="ECO:0000256" key="1">
    <source>
        <dbReference type="ARBA" id="ARBA00006622"/>
    </source>
</evidence>
<keyword evidence="3 8" id="KW-0479">Metal-binding</keyword>
<dbReference type="InterPro" id="IPR010300">
    <property type="entry name" value="CDO_1"/>
</dbReference>
<keyword evidence="6 8" id="KW-0408">Iron</keyword>
<evidence type="ECO:0000256" key="7">
    <source>
        <dbReference type="PIRSR" id="PIRSR610300-50"/>
    </source>
</evidence>
<organism evidence="10">
    <name type="scientific">Odontella aurita</name>
    <dbReference type="NCBI Taxonomy" id="265563"/>
    <lineage>
        <taxon>Eukaryota</taxon>
        <taxon>Sar</taxon>
        <taxon>Stramenopiles</taxon>
        <taxon>Ochrophyta</taxon>
        <taxon>Bacillariophyta</taxon>
        <taxon>Mediophyceae</taxon>
        <taxon>Biddulphiophycidae</taxon>
        <taxon>Eupodiscales</taxon>
        <taxon>Odontellaceae</taxon>
        <taxon>Odontella</taxon>
    </lineage>
</organism>
<evidence type="ECO:0000256" key="3">
    <source>
        <dbReference type="ARBA" id="ARBA00022723"/>
    </source>
</evidence>
<accession>A0A7S4MBD2</accession>
<keyword evidence="5 9" id="KW-0560">Oxidoreductase</keyword>
<protein>
    <recommendedName>
        <fullName evidence="2 9">Cysteine dioxygenase</fullName>
        <ecNumber evidence="2 9">1.13.11.20</ecNumber>
    </recommendedName>
</protein>
<evidence type="ECO:0000313" key="10">
    <source>
        <dbReference type="EMBL" id="CAE2212192.1"/>
    </source>
</evidence>
<dbReference type="GO" id="GO:0019448">
    <property type="term" value="P:L-cysteine catabolic process"/>
    <property type="evidence" value="ECO:0007669"/>
    <property type="project" value="TreeGrafter"/>
</dbReference>
<dbReference type="InterPro" id="IPR011051">
    <property type="entry name" value="RmlC_Cupin_sf"/>
</dbReference>
<feature type="binding site" evidence="8">
    <location>
        <position position="181"/>
    </location>
    <ligand>
        <name>Fe cation</name>
        <dbReference type="ChEBI" id="CHEBI:24875"/>
        <note>catalytic</note>
    </ligand>
</feature>
<feature type="binding site" evidence="8">
    <location>
        <position position="128"/>
    </location>
    <ligand>
        <name>Fe cation</name>
        <dbReference type="ChEBI" id="CHEBI:24875"/>
        <note>catalytic</note>
    </ligand>
</feature>
<proteinExistence type="inferred from homology"/>
<evidence type="ECO:0000256" key="4">
    <source>
        <dbReference type="ARBA" id="ARBA00022964"/>
    </source>
</evidence>
<comment type="similarity">
    <text evidence="1 9">Belongs to the cysteine dioxygenase family.</text>
</comment>
<dbReference type="SUPFAM" id="SSF51182">
    <property type="entry name" value="RmlC-like cupins"/>
    <property type="match status" value="1"/>
</dbReference>
<dbReference type="AlphaFoldDB" id="A0A7S4MBD2"/>
<reference evidence="10" key="1">
    <citation type="submission" date="2021-01" db="EMBL/GenBank/DDBJ databases">
        <authorList>
            <person name="Corre E."/>
            <person name="Pelletier E."/>
            <person name="Niang G."/>
            <person name="Scheremetjew M."/>
            <person name="Finn R."/>
            <person name="Kale V."/>
            <person name="Holt S."/>
            <person name="Cochrane G."/>
            <person name="Meng A."/>
            <person name="Brown T."/>
            <person name="Cohen L."/>
        </authorList>
    </citation>
    <scope>NUCLEOTIDE SEQUENCE</scope>
    <source>
        <strain evidence="10">Isolate 1302-5</strain>
    </source>
</reference>
<comment type="catalytic activity">
    <reaction evidence="9">
        <text>L-cysteine + O2 = 3-sulfino-L-alanine + H(+)</text>
        <dbReference type="Rhea" id="RHEA:20441"/>
        <dbReference type="ChEBI" id="CHEBI:15378"/>
        <dbReference type="ChEBI" id="CHEBI:15379"/>
        <dbReference type="ChEBI" id="CHEBI:35235"/>
        <dbReference type="ChEBI" id="CHEBI:61085"/>
        <dbReference type="EC" id="1.13.11.20"/>
    </reaction>
</comment>